<keyword evidence="2" id="KW-1185">Reference proteome</keyword>
<reference evidence="1" key="1">
    <citation type="submission" date="2021-01" db="EMBL/GenBank/DDBJ databases">
        <authorList>
            <consortium name="Genoscope - CEA"/>
            <person name="William W."/>
        </authorList>
    </citation>
    <scope>NUCLEOTIDE SEQUENCE</scope>
</reference>
<dbReference type="AlphaFoldDB" id="A0A8S1MQ37"/>
<dbReference type="Proteomes" id="UP000688137">
    <property type="component" value="Unassembled WGS sequence"/>
</dbReference>
<proteinExistence type="predicted"/>
<gene>
    <name evidence="1" type="ORF">PPRIM_AZ9-3.1.T0610217</name>
</gene>
<accession>A0A8S1MQ37</accession>
<comment type="caution">
    <text evidence="1">The sequence shown here is derived from an EMBL/GenBank/DDBJ whole genome shotgun (WGS) entry which is preliminary data.</text>
</comment>
<evidence type="ECO:0000313" key="1">
    <source>
        <dbReference type="EMBL" id="CAD8079253.1"/>
    </source>
</evidence>
<sequence length="88" mass="10278">MQSGNNIFVFTQQDFQNCFVVNLNQPLGQGHDARVYLAMHKKTGEMFALKVLTNLSQNHIINLQVQLQFIQRTKYKFLKAQITQEQFC</sequence>
<evidence type="ECO:0008006" key="3">
    <source>
        <dbReference type="Google" id="ProtNLM"/>
    </source>
</evidence>
<dbReference type="EMBL" id="CAJJDM010000062">
    <property type="protein sequence ID" value="CAD8079253.1"/>
    <property type="molecule type" value="Genomic_DNA"/>
</dbReference>
<evidence type="ECO:0000313" key="2">
    <source>
        <dbReference type="Proteomes" id="UP000688137"/>
    </source>
</evidence>
<dbReference type="OMA" id="ITQEQFC"/>
<organism evidence="1 2">
    <name type="scientific">Paramecium primaurelia</name>
    <dbReference type="NCBI Taxonomy" id="5886"/>
    <lineage>
        <taxon>Eukaryota</taxon>
        <taxon>Sar</taxon>
        <taxon>Alveolata</taxon>
        <taxon>Ciliophora</taxon>
        <taxon>Intramacronucleata</taxon>
        <taxon>Oligohymenophorea</taxon>
        <taxon>Peniculida</taxon>
        <taxon>Parameciidae</taxon>
        <taxon>Paramecium</taxon>
    </lineage>
</organism>
<name>A0A8S1MQ37_PARPR</name>
<protein>
    <recommendedName>
        <fullName evidence="3">Protein kinase domain-containing protein</fullName>
    </recommendedName>
</protein>